<dbReference type="PANTHER" id="PTHR36701:SF1">
    <property type="entry name" value="EPOXYQUEUOSINE REDUCTASE QUEH"/>
    <property type="match status" value="1"/>
</dbReference>
<evidence type="ECO:0000313" key="19">
    <source>
        <dbReference type="Proteomes" id="UP000051717"/>
    </source>
</evidence>
<evidence type="ECO:0000256" key="12">
    <source>
        <dbReference type="ARBA" id="ARBA00023014"/>
    </source>
</evidence>
<dbReference type="GO" id="GO:0051539">
    <property type="term" value="F:4 iron, 4 sulfur cluster binding"/>
    <property type="evidence" value="ECO:0007669"/>
    <property type="project" value="UniProtKB-UniRule"/>
</dbReference>
<proteinExistence type="inferred from homology"/>
<evidence type="ECO:0000256" key="17">
    <source>
        <dbReference type="HAMAP-Rule" id="MF_02089"/>
    </source>
</evidence>
<comment type="similarity">
    <text evidence="3 17">Belongs to the QueH family.</text>
</comment>
<keyword evidence="9 17" id="KW-0671">Queuosine biosynthesis</keyword>
<evidence type="ECO:0000256" key="8">
    <source>
        <dbReference type="ARBA" id="ARBA00022723"/>
    </source>
</evidence>
<feature type="binding site" evidence="17">
    <location>
        <position position="83"/>
    </location>
    <ligand>
        <name>[4Fe-4S] cluster</name>
        <dbReference type="ChEBI" id="CHEBI:49883"/>
    </ligand>
</feature>
<dbReference type="AlphaFoldDB" id="A0A0S8GE13"/>
<comment type="catalytic activity">
    <reaction evidence="16 17">
        <text>epoxyqueuosine(34) in tRNA + AH2 = queuosine(34) in tRNA + A + H2O</text>
        <dbReference type="Rhea" id="RHEA:32159"/>
        <dbReference type="Rhea" id="RHEA-COMP:18571"/>
        <dbReference type="Rhea" id="RHEA-COMP:18582"/>
        <dbReference type="ChEBI" id="CHEBI:13193"/>
        <dbReference type="ChEBI" id="CHEBI:15377"/>
        <dbReference type="ChEBI" id="CHEBI:17499"/>
        <dbReference type="ChEBI" id="CHEBI:194431"/>
        <dbReference type="ChEBI" id="CHEBI:194443"/>
        <dbReference type="EC" id="1.17.99.6"/>
    </reaction>
</comment>
<evidence type="ECO:0000256" key="15">
    <source>
        <dbReference type="ARBA" id="ARBA00031446"/>
    </source>
</evidence>
<evidence type="ECO:0000256" key="1">
    <source>
        <dbReference type="ARBA" id="ARBA00002268"/>
    </source>
</evidence>
<evidence type="ECO:0000256" key="7">
    <source>
        <dbReference type="ARBA" id="ARBA00022694"/>
    </source>
</evidence>
<accession>A0A0S8GE13</accession>
<dbReference type="Pfam" id="PF02677">
    <property type="entry name" value="QueH"/>
    <property type="match status" value="1"/>
</dbReference>
<feature type="binding site" evidence="17">
    <location>
        <position position="8"/>
    </location>
    <ligand>
        <name>[4Fe-4S] cluster</name>
        <dbReference type="ChEBI" id="CHEBI:49883"/>
    </ligand>
</feature>
<feature type="binding site" evidence="17">
    <location>
        <position position="86"/>
    </location>
    <ligand>
        <name>[4Fe-4S] cluster</name>
        <dbReference type="ChEBI" id="CHEBI:49883"/>
    </ligand>
</feature>
<keyword evidence="7 17" id="KW-0819">tRNA processing</keyword>
<evidence type="ECO:0000256" key="16">
    <source>
        <dbReference type="ARBA" id="ARBA00047415"/>
    </source>
</evidence>
<feature type="binding site" evidence="17">
    <location>
        <position position="9"/>
    </location>
    <ligand>
        <name>[4Fe-4S] cluster</name>
        <dbReference type="ChEBI" id="CHEBI:49883"/>
    </ligand>
</feature>
<evidence type="ECO:0000256" key="6">
    <source>
        <dbReference type="ARBA" id="ARBA00022485"/>
    </source>
</evidence>
<evidence type="ECO:0000256" key="14">
    <source>
        <dbReference type="ARBA" id="ARBA00023284"/>
    </source>
</evidence>
<name>A0A0S8GE13_UNCT6</name>
<gene>
    <name evidence="17" type="primary">queH</name>
    <name evidence="18" type="ORF">AMJ82_01360</name>
</gene>
<keyword evidence="12 17" id="KW-0411">Iron-sulfur</keyword>
<comment type="caution">
    <text evidence="18">The sequence shown here is derived from an EMBL/GenBank/DDBJ whole genome shotgun (WGS) entry which is preliminary data.</text>
</comment>
<keyword evidence="10 17" id="KW-0560">Oxidoreductase</keyword>
<dbReference type="GO" id="GO:0008616">
    <property type="term" value="P:tRNA queuosine(34) biosynthetic process"/>
    <property type="evidence" value="ECO:0007669"/>
    <property type="project" value="UniProtKB-UniRule"/>
</dbReference>
<dbReference type="PATRIC" id="fig|1703774.3.peg.2485"/>
<reference evidence="18 19" key="1">
    <citation type="journal article" date="2015" name="Microbiome">
        <title>Genomic resolution of linkages in carbon, nitrogen, and sulfur cycling among widespread estuary sediment bacteria.</title>
        <authorList>
            <person name="Baker B.J."/>
            <person name="Lazar C.S."/>
            <person name="Teske A.P."/>
            <person name="Dick G.J."/>
        </authorList>
    </citation>
    <scope>NUCLEOTIDE SEQUENCE [LARGE SCALE GENOMIC DNA]</scope>
    <source>
        <strain evidence="18">SM23_40</strain>
    </source>
</reference>
<keyword evidence="11 17" id="KW-0408">Iron</keyword>
<evidence type="ECO:0000256" key="4">
    <source>
        <dbReference type="ARBA" id="ARBA00012622"/>
    </source>
</evidence>
<evidence type="ECO:0000313" key="18">
    <source>
        <dbReference type="EMBL" id="KPK71286.1"/>
    </source>
</evidence>
<evidence type="ECO:0000256" key="9">
    <source>
        <dbReference type="ARBA" id="ARBA00022785"/>
    </source>
</evidence>
<comment type="function">
    <text evidence="1 17">Catalyzes the conversion of epoxyqueuosine (oQ) to queuosine (Q), which is a hypermodified base found in the wobble positions of tRNA(Asp), tRNA(Asn), tRNA(His) and tRNA(Tyr).</text>
</comment>
<keyword evidence="8 17" id="KW-0479">Metal-binding</keyword>
<organism evidence="18 19">
    <name type="scientific">candidate division TA06 bacterium SM23_40</name>
    <dbReference type="NCBI Taxonomy" id="1703774"/>
    <lineage>
        <taxon>Bacteria</taxon>
        <taxon>Bacteria division TA06</taxon>
    </lineage>
</organism>
<protein>
    <recommendedName>
        <fullName evidence="5 17">Epoxyqueuosine reductase QueH</fullName>
        <ecNumber evidence="4 17">1.17.99.6</ecNumber>
    </recommendedName>
    <alternativeName>
        <fullName evidence="15 17">Queuosine biosynthesis protein QueH</fullName>
    </alternativeName>
</protein>
<evidence type="ECO:0000256" key="5">
    <source>
        <dbReference type="ARBA" id="ARBA00016895"/>
    </source>
</evidence>
<dbReference type="PANTHER" id="PTHR36701">
    <property type="entry name" value="EPOXYQUEUOSINE REDUCTASE QUEH"/>
    <property type="match status" value="1"/>
</dbReference>
<dbReference type="GO" id="GO:0052693">
    <property type="term" value="F:epoxyqueuosine reductase activity"/>
    <property type="evidence" value="ECO:0007669"/>
    <property type="project" value="UniProtKB-UniRule"/>
</dbReference>
<evidence type="ECO:0000256" key="2">
    <source>
        <dbReference type="ARBA" id="ARBA00004691"/>
    </source>
</evidence>
<keyword evidence="6 17" id="KW-0004">4Fe-4S</keyword>
<evidence type="ECO:0000256" key="13">
    <source>
        <dbReference type="ARBA" id="ARBA00023157"/>
    </source>
</evidence>
<evidence type="ECO:0000256" key="10">
    <source>
        <dbReference type="ARBA" id="ARBA00023002"/>
    </source>
</evidence>
<comment type="pathway">
    <text evidence="2 17">tRNA modification; tRNA-queuosine biosynthesis.</text>
</comment>
<dbReference type="InterPro" id="IPR003828">
    <property type="entry name" value="QueH"/>
</dbReference>
<feature type="disulfide bond" description="Redox-active" evidence="17">
    <location>
        <begin position="163"/>
        <end position="165"/>
    </location>
</feature>
<dbReference type="GO" id="GO:0046872">
    <property type="term" value="F:metal ion binding"/>
    <property type="evidence" value="ECO:0007669"/>
    <property type="project" value="UniProtKB-KW"/>
</dbReference>
<evidence type="ECO:0000256" key="3">
    <source>
        <dbReference type="ARBA" id="ARBA00008207"/>
    </source>
</evidence>
<keyword evidence="13 17" id="KW-1015">Disulfide bond</keyword>
<dbReference type="EMBL" id="LJUI01000005">
    <property type="protein sequence ID" value="KPK71286.1"/>
    <property type="molecule type" value="Genomic_DNA"/>
</dbReference>
<evidence type="ECO:0000256" key="11">
    <source>
        <dbReference type="ARBA" id="ARBA00023004"/>
    </source>
</evidence>
<dbReference type="UniPathway" id="UPA00392"/>
<dbReference type="Proteomes" id="UP000051717">
    <property type="component" value="Unassembled WGS sequence"/>
</dbReference>
<keyword evidence="14 17" id="KW-0676">Redox-active center</keyword>
<dbReference type="EC" id="1.17.99.6" evidence="4 17"/>
<dbReference type="HAMAP" id="MF_02089">
    <property type="entry name" value="QueH"/>
    <property type="match status" value="1"/>
</dbReference>
<sequence>MKILLHACCANCLIYPHETLEKEGHEVFGLWYNPNIHPFTEYMRRLDAVRQYEKKTGLRIIYRDEYDLVRFLRGVAFRESERCRFCYHMRLETAALTARHGDFDGFTSTLLFSKHQEHDLIRGIGESVGRRHGVDFLYEDFREGWEHGRARSQELGLYRQQYCGCVYSEMERYRGR</sequence>